<keyword evidence="6 8" id="KW-1133">Transmembrane helix</keyword>
<dbReference type="InterPro" id="IPR052017">
    <property type="entry name" value="TSUP"/>
</dbReference>
<dbReference type="PANTHER" id="PTHR30269">
    <property type="entry name" value="TRANSMEMBRANE PROTEIN YFCA"/>
    <property type="match status" value="1"/>
</dbReference>
<dbReference type="GO" id="GO:0005886">
    <property type="term" value="C:plasma membrane"/>
    <property type="evidence" value="ECO:0007669"/>
    <property type="project" value="UniProtKB-SubCell"/>
</dbReference>
<dbReference type="Pfam" id="PF01925">
    <property type="entry name" value="TauE"/>
    <property type="match status" value="1"/>
</dbReference>
<proteinExistence type="inferred from homology"/>
<evidence type="ECO:0000313" key="10">
    <source>
        <dbReference type="Proteomes" id="UP001279553"/>
    </source>
</evidence>
<protein>
    <recommendedName>
        <fullName evidence="8">Probable membrane transporter protein</fullName>
    </recommendedName>
</protein>
<comment type="subcellular location">
    <subcellularLocation>
        <location evidence="1 8">Cell membrane</location>
        <topology evidence="1 8">Multi-pass membrane protein</topology>
    </subcellularLocation>
</comment>
<comment type="caution">
    <text evidence="9">The sequence shown here is derived from an EMBL/GenBank/DDBJ whole genome shotgun (WGS) entry which is preliminary data.</text>
</comment>
<dbReference type="Proteomes" id="UP001279553">
    <property type="component" value="Unassembled WGS sequence"/>
</dbReference>
<keyword evidence="5 8" id="KW-0812">Transmembrane</keyword>
<feature type="transmembrane region" description="Helical" evidence="8">
    <location>
        <begin position="228"/>
        <end position="246"/>
    </location>
</feature>
<evidence type="ECO:0000256" key="8">
    <source>
        <dbReference type="RuleBase" id="RU363041"/>
    </source>
</evidence>
<feature type="transmembrane region" description="Helical" evidence="8">
    <location>
        <begin position="202"/>
        <end position="221"/>
    </location>
</feature>
<evidence type="ECO:0000256" key="6">
    <source>
        <dbReference type="ARBA" id="ARBA00022989"/>
    </source>
</evidence>
<evidence type="ECO:0000256" key="5">
    <source>
        <dbReference type="ARBA" id="ARBA00022692"/>
    </source>
</evidence>
<evidence type="ECO:0000256" key="1">
    <source>
        <dbReference type="ARBA" id="ARBA00004651"/>
    </source>
</evidence>
<evidence type="ECO:0000256" key="4">
    <source>
        <dbReference type="ARBA" id="ARBA00022475"/>
    </source>
</evidence>
<keyword evidence="7 8" id="KW-0472">Membrane</keyword>
<organism evidence="9 10">
    <name type="scientific">Acidiphilium acidophilum</name>
    <name type="common">Thiobacillus acidophilus</name>
    <dbReference type="NCBI Taxonomy" id="76588"/>
    <lineage>
        <taxon>Bacteria</taxon>
        <taxon>Pseudomonadati</taxon>
        <taxon>Pseudomonadota</taxon>
        <taxon>Alphaproteobacteria</taxon>
        <taxon>Acetobacterales</taxon>
        <taxon>Acidocellaceae</taxon>
        <taxon>Acidiphilium</taxon>
    </lineage>
</organism>
<keyword evidence="10" id="KW-1185">Reference proteome</keyword>
<feature type="transmembrane region" description="Helical" evidence="8">
    <location>
        <begin position="65"/>
        <end position="93"/>
    </location>
</feature>
<reference evidence="9 10" key="1">
    <citation type="submission" date="2023-11" db="EMBL/GenBank/DDBJ databases">
        <title>MicrobeMod: A computational toolkit for identifying prokaryotic methylation and restriction-modification with nanopore sequencing.</title>
        <authorList>
            <person name="Crits-Christoph A."/>
            <person name="Kang S.C."/>
            <person name="Lee H."/>
            <person name="Ostrov N."/>
        </authorList>
    </citation>
    <scope>NUCLEOTIDE SEQUENCE [LARGE SCALE GENOMIC DNA]</scope>
    <source>
        <strain evidence="9 10">DSMZ 700</strain>
    </source>
</reference>
<gene>
    <name evidence="9" type="ORF">SIL87_07600</name>
</gene>
<dbReference type="InterPro" id="IPR002781">
    <property type="entry name" value="TM_pro_TauE-like"/>
</dbReference>
<evidence type="ECO:0000256" key="7">
    <source>
        <dbReference type="ARBA" id="ARBA00023136"/>
    </source>
</evidence>
<name>A0AAW9DNI5_ACIAO</name>
<evidence type="ECO:0000256" key="2">
    <source>
        <dbReference type="ARBA" id="ARBA00009142"/>
    </source>
</evidence>
<comment type="similarity">
    <text evidence="2 8">Belongs to the 4-toluene sulfonate uptake permease (TSUP) (TC 2.A.102) family.</text>
</comment>
<evidence type="ECO:0000313" key="9">
    <source>
        <dbReference type="EMBL" id="MDX5930626.1"/>
    </source>
</evidence>
<dbReference type="EMBL" id="JAWXYB010000018">
    <property type="protein sequence ID" value="MDX5930626.1"/>
    <property type="molecule type" value="Genomic_DNA"/>
</dbReference>
<keyword evidence="3" id="KW-0813">Transport</keyword>
<dbReference type="AlphaFoldDB" id="A0AAW9DNI5"/>
<evidence type="ECO:0000256" key="3">
    <source>
        <dbReference type="ARBA" id="ARBA00022448"/>
    </source>
</evidence>
<dbReference type="PANTHER" id="PTHR30269:SF0">
    <property type="entry name" value="MEMBRANE TRANSPORTER PROTEIN YFCA-RELATED"/>
    <property type="match status" value="1"/>
</dbReference>
<dbReference type="RefSeq" id="WP_319613560.1">
    <property type="nucleotide sequence ID" value="NZ_JAWXYB010000018.1"/>
</dbReference>
<feature type="transmembrane region" description="Helical" evidence="8">
    <location>
        <begin position="99"/>
        <end position="120"/>
    </location>
</feature>
<accession>A0AAW9DNI5</accession>
<sequence>MSWQDVVLVLASFAAGAQNALAGGGSFLTFPALLFAGLDPRAANITSTIALFPGQVTTGLAGRSLVTGAAGLGFATLFGLSLVGGALGAVLLLVTPPGVFARMVPFLVLFATVVFAWGSFGRRPAGDAGARLGVRGAMFAQFIIAIYGGYFGGGIGILMLAALTAAGVAVRAAGATKNVLAGVMNAAAVVVFLFRAHVAWGLVAYVAIAAIAGGQLGVALLRRINETVLRVGVVLIGIGLTIGLFIDMH</sequence>
<keyword evidence="4 8" id="KW-1003">Cell membrane</keyword>